<feature type="domain" description="Histidine-specific methyltransferase SAM-dependent" evidence="4">
    <location>
        <begin position="158"/>
        <end position="396"/>
    </location>
</feature>
<protein>
    <recommendedName>
        <fullName evidence="4">Histidine-specific methyltransferase SAM-dependent domain-containing protein</fullName>
    </recommendedName>
</protein>
<dbReference type="EMBL" id="JAGPNK010000014">
    <property type="protein sequence ID" value="KAH7308962.1"/>
    <property type="molecule type" value="Genomic_DNA"/>
</dbReference>
<accession>A0A8K0WLC6</accession>
<dbReference type="InterPro" id="IPR019257">
    <property type="entry name" value="MeTrfase_dom"/>
</dbReference>
<reference evidence="5" key="1">
    <citation type="journal article" date="2021" name="Nat. Commun.">
        <title>Genetic determinants of endophytism in the Arabidopsis root mycobiome.</title>
        <authorList>
            <person name="Mesny F."/>
            <person name="Miyauchi S."/>
            <person name="Thiergart T."/>
            <person name="Pickel B."/>
            <person name="Atanasova L."/>
            <person name="Karlsson M."/>
            <person name="Huettel B."/>
            <person name="Barry K.W."/>
            <person name="Haridas S."/>
            <person name="Chen C."/>
            <person name="Bauer D."/>
            <person name="Andreopoulos W."/>
            <person name="Pangilinan J."/>
            <person name="LaButti K."/>
            <person name="Riley R."/>
            <person name="Lipzen A."/>
            <person name="Clum A."/>
            <person name="Drula E."/>
            <person name="Henrissat B."/>
            <person name="Kohler A."/>
            <person name="Grigoriev I.V."/>
            <person name="Martin F.M."/>
            <person name="Hacquard S."/>
        </authorList>
    </citation>
    <scope>NUCLEOTIDE SEQUENCE</scope>
    <source>
        <strain evidence="5">MPI-CAGE-CH-0235</strain>
    </source>
</reference>
<proteinExistence type="predicted"/>
<dbReference type="PANTHER" id="PTHR43397:SF1">
    <property type="entry name" value="ERGOTHIONEINE BIOSYNTHESIS PROTEIN 1"/>
    <property type="match status" value="1"/>
</dbReference>
<keyword evidence="3" id="KW-0949">S-adenosyl-L-methionine</keyword>
<keyword evidence="1" id="KW-0489">Methyltransferase</keyword>
<keyword evidence="2" id="KW-0808">Transferase</keyword>
<evidence type="ECO:0000259" key="4">
    <source>
        <dbReference type="Pfam" id="PF10017"/>
    </source>
</evidence>
<gene>
    <name evidence="5" type="ORF">B0I35DRAFT_441094</name>
</gene>
<dbReference type="GO" id="GO:0008168">
    <property type="term" value="F:methyltransferase activity"/>
    <property type="evidence" value="ECO:0007669"/>
    <property type="project" value="UniProtKB-KW"/>
</dbReference>
<dbReference type="OrthoDB" id="5091886at2759"/>
<dbReference type="InterPro" id="IPR051128">
    <property type="entry name" value="EgtD_Methyltrsf_superfamily"/>
</dbReference>
<name>A0A8K0WLC6_9HYPO</name>
<organism evidence="5 6">
    <name type="scientific">Stachybotrys elegans</name>
    <dbReference type="NCBI Taxonomy" id="80388"/>
    <lineage>
        <taxon>Eukaryota</taxon>
        <taxon>Fungi</taxon>
        <taxon>Dikarya</taxon>
        <taxon>Ascomycota</taxon>
        <taxon>Pezizomycotina</taxon>
        <taxon>Sordariomycetes</taxon>
        <taxon>Hypocreomycetidae</taxon>
        <taxon>Hypocreales</taxon>
        <taxon>Stachybotryaceae</taxon>
        <taxon>Stachybotrys</taxon>
    </lineage>
</organism>
<dbReference type="Proteomes" id="UP000813444">
    <property type="component" value="Unassembled WGS sequence"/>
</dbReference>
<dbReference type="Gene3D" id="3.40.50.150">
    <property type="entry name" value="Vaccinia Virus protein VP39"/>
    <property type="match status" value="1"/>
</dbReference>
<evidence type="ECO:0000313" key="5">
    <source>
        <dbReference type="EMBL" id="KAH7308962.1"/>
    </source>
</evidence>
<evidence type="ECO:0000256" key="1">
    <source>
        <dbReference type="ARBA" id="ARBA00022603"/>
    </source>
</evidence>
<dbReference type="PANTHER" id="PTHR43397">
    <property type="entry name" value="ERGOTHIONEINE BIOSYNTHESIS PROTEIN 1"/>
    <property type="match status" value="1"/>
</dbReference>
<dbReference type="GO" id="GO:0032259">
    <property type="term" value="P:methylation"/>
    <property type="evidence" value="ECO:0007669"/>
    <property type="project" value="UniProtKB-KW"/>
</dbReference>
<dbReference type="InterPro" id="IPR029063">
    <property type="entry name" value="SAM-dependent_MTases_sf"/>
</dbReference>
<sequence>MGMANSCIGGDEVMVGDGRCMPCHSCLHPISFQQDGENMNTPIVNIFPDQCPSTTIKDECCKEMYDPTTPYYQLPWGIVVDLTQGKFLNTENRLPKQDFDERDLGTFIRDGQSDNVENVHDISFSGLMKETKAALEKTLQTGADFPKEVVYFKPGEAWGNISDSSYQTIEELNTIEKNVDTIASDIAESKIIFELGPGTFQKTERILDRLEELGVERFYFAVDVNRNGLRKIVDLNAKYNHIKCIGLVGTFDQGLAFALRMASAFTPFRNATLMSFGSTFSNSHVDDLNARMKMWRFVASYILLGQDTTRLTKLVHETYHTKAYERLLWNGMQEADTIMGGNDFTSSTWLDCTIERGAISSHAFRLRTTRGVEFEAFKSIKYTEAQMNDIIQKAGFRGAAFGGMEPDTVGMRLYHMRRSKLDPQDETFWWRMRGFFNTNWDENMNRL</sequence>
<dbReference type="AlphaFoldDB" id="A0A8K0WLC6"/>
<evidence type="ECO:0000313" key="6">
    <source>
        <dbReference type="Proteomes" id="UP000813444"/>
    </source>
</evidence>
<evidence type="ECO:0000256" key="3">
    <source>
        <dbReference type="ARBA" id="ARBA00022691"/>
    </source>
</evidence>
<comment type="caution">
    <text evidence="5">The sequence shown here is derived from an EMBL/GenBank/DDBJ whole genome shotgun (WGS) entry which is preliminary data.</text>
</comment>
<keyword evidence="6" id="KW-1185">Reference proteome</keyword>
<evidence type="ECO:0000256" key="2">
    <source>
        <dbReference type="ARBA" id="ARBA00022679"/>
    </source>
</evidence>
<dbReference type="Pfam" id="PF10017">
    <property type="entry name" value="Methyltransf_33"/>
    <property type="match status" value="1"/>
</dbReference>